<sequence>MTTYYFDIETYGKKEEDSYNYEIITIQYQKILQQTGKKLSGEPLTILKSWENSEEEIIKKFLRKLNIKDKWNFTPVGSNLKYDFIVLSKRAKKYGLNIELEKLLTHPHVDISSTLFILNKGSFKGARLDTFTKKKKTGEDILDLYKDKKYDEIIEYIETEAKEFLKLYQWLLKTLPSVYEQHKKQPNSVFA</sequence>
<proteinExistence type="predicted"/>
<name>A0A9Y1BK71_9ARCH</name>
<reference evidence="1" key="1">
    <citation type="journal article" date="2022" name="Nat. Microbiol.">
        <title>Unique mobile elements and scalable gene flow at the prokaryote-eukaryote boundary revealed by circularized Asgard archaea genomes.</title>
        <authorList>
            <person name="Wu F."/>
            <person name="Speth D.R."/>
            <person name="Philosof A."/>
            <person name="Cremiere A."/>
            <person name="Narayanan A."/>
            <person name="Barco R.A."/>
            <person name="Connon S.A."/>
            <person name="Amend J.P."/>
            <person name="Antoshechkin I.A."/>
            <person name="Orphan V.J."/>
        </authorList>
    </citation>
    <scope>NUCLEOTIDE SEQUENCE</scope>
    <source>
        <strain evidence="1">PM71</strain>
    </source>
</reference>
<dbReference type="SUPFAM" id="SSF53098">
    <property type="entry name" value="Ribonuclease H-like"/>
    <property type="match status" value="1"/>
</dbReference>
<gene>
    <name evidence="1" type="ORF">K9W45_11280</name>
</gene>
<dbReference type="GO" id="GO:0003676">
    <property type="term" value="F:nucleic acid binding"/>
    <property type="evidence" value="ECO:0007669"/>
    <property type="project" value="InterPro"/>
</dbReference>
<dbReference type="InterPro" id="IPR036397">
    <property type="entry name" value="RNaseH_sf"/>
</dbReference>
<protein>
    <submittedName>
        <fullName evidence="1">Uncharacterized protein</fullName>
    </submittedName>
</protein>
<dbReference type="EMBL" id="CP084166">
    <property type="protein sequence ID" value="UJG40410.1"/>
    <property type="molecule type" value="Genomic_DNA"/>
</dbReference>
<organism evidence="1">
    <name type="scientific">Candidatus Heimdallarchaeum aukensis</name>
    <dbReference type="NCBI Taxonomy" id="2876573"/>
    <lineage>
        <taxon>Archaea</taxon>
        <taxon>Promethearchaeati</taxon>
        <taxon>Candidatus Heimdallarchaeota</taxon>
        <taxon>Candidatus Heimdallarchaeia (ex Rinke et al. 2021) (nom. nud.)</taxon>
        <taxon>Candidatus Heimdallarchaeales</taxon>
        <taxon>Candidatus Heimdallarchaeaceae</taxon>
        <taxon>Candidatus Heimdallarchaeum</taxon>
    </lineage>
</organism>
<dbReference type="Gene3D" id="3.30.420.10">
    <property type="entry name" value="Ribonuclease H-like superfamily/Ribonuclease H"/>
    <property type="match status" value="1"/>
</dbReference>
<evidence type="ECO:0000313" key="1">
    <source>
        <dbReference type="EMBL" id="UJG40410.1"/>
    </source>
</evidence>
<dbReference type="InterPro" id="IPR012337">
    <property type="entry name" value="RNaseH-like_sf"/>
</dbReference>
<accession>A0A9Y1BK71</accession>
<dbReference type="Proteomes" id="UP001201020">
    <property type="component" value="Chromosome"/>
</dbReference>
<dbReference type="AlphaFoldDB" id="A0A9Y1BK71"/>